<feature type="region of interest" description="Disordered" evidence="1">
    <location>
        <begin position="15"/>
        <end position="46"/>
    </location>
</feature>
<feature type="compositionally biased region" description="Low complexity" evidence="1">
    <location>
        <begin position="15"/>
        <end position="33"/>
    </location>
</feature>
<dbReference type="RefSeq" id="WP_357783917.1">
    <property type="nucleotide sequence ID" value="NZ_JBFAKC010000006.1"/>
</dbReference>
<name>A0ABV3FTU3_9NOCA</name>
<dbReference type="EMBL" id="JBFAKC010000006">
    <property type="protein sequence ID" value="MEV0708808.1"/>
    <property type="molecule type" value="Genomic_DNA"/>
</dbReference>
<sequence>MAVPVALAAAVAGCSGDDTSTTAATSTVVSTSGAPQRTTEQAAEEQGPGVRIAIGAARPVVVPAEAIMDIKAPAEWGDAASGLRCTVTDSTGRNEDLRSSDVKKRETIAGGEWITLWTFSSQPATEVTVGCRDTGNRIPADEAHYIRVTPRGANPN</sequence>
<comment type="caution">
    <text evidence="2">The sequence shown here is derived from an EMBL/GenBank/DDBJ whole genome shotgun (WGS) entry which is preliminary data.</text>
</comment>
<accession>A0ABV3FTU3</accession>
<dbReference type="Proteomes" id="UP001551695">
    <property type="component" value="Unassembled WGS sequence"/>
</dbReference>
<evidence type="ECO:0000313" key="3">
    <source>
        <dbReference type="Proteomes" id="UP001551695"/>
    </source>
</evidence>
<organism evidence="2 3">
    <name type="scientific">Nocardia aurea</name>
    <dbReference type="NCBI Taxonomy" id="2144174"/>
    <lineage>
        <taxon>Bacteria</taxon>
        <taxon>Bacillati</taxon>
        <taxon>Actinomycetota</taxon>
        <taxon>Actinomycetes</taxon>
        <taxon>Mycobacteriales</taxon>
        <taxon>Nocardiaceae</taxon>
        <taxon>Nocardia</taxon>
    </lineage>
</organism>
<keyword evidence="3" id="KW-1185">Reference proteome</keyword>
<reference evidence="2 3" key="1">
    <citation type="submission" date="2024-06" db="EMBL/GenBank/DDBJ databases">
        <title>The Natural Products Discovery Center: Release of the First 8490 Sequenced Strains for Exploring Actinobacteria Biosynthetic Diversity.</title>
        <authorList>
            <person name="Kalkreuter E."/>
            <person name="Kautsar S.A."/>
            <person name="Yang D."/>
            <person name="Bader C.D."/>
            <person name="Teijaro C.N."/>
            <person name="Fluegel L."/>
            <person name="Davis C.M."/>
            <person name="Simpson J.R."/>
            <person name="Lauterbach L."/>
            <person name="Steele A.D."/>
            <person name="Gui C."/>
            <person name="Meng S."/>
            <person name="Li G."/>
            <person name="Viehrig K."/>
            <person name="Ye F."/>
            <person name="Su P."/>
            <person name="Kiefer A.F."/>
            <person name="Nichols A."/>
            <person name="Cepeda A.J."/>
            <person name="Yan W."/>
            <person name="Fan B."/>
            <person name="Jiang Y."/>
            <person name="Adhikari A."/>
            <person name="Zheng C.-J."/>
            <person name="Schuster L."/>
            <person name="Cowan T.M."/>
            <person name="Smanski M.J."/>
            <person name="Chevrette M.G."/>
            <person name="De Carvalho L.P.S."/>
            <person name="Shen B."/>
        </authorList>
    </citation>
    <scope>NUCLEOTIDE SEQUENCE [LARGE SCALE GENOMIC DNA]</scope>
    <source>
        <strain evidence="2 3">NPDC050403</strain>
    </source>
</reference>
<evidence type="ECO:0000256" key="1">
    <source>
        <dbReference type="SAM" id="MobiDB-lite"/>
    </source>
</evidence>
<protein>
    <submittedName>
        <fullName evidence="2">Uncharacterized protein</fullName>
    </submittedName>
</protein>
<proteinExistence type="predicted"/>
<gene>
    <name evidence="2" type="ORF">AB0I48_14700</name>
</gene>
<evidence type="ECO:0000313" key="2">
    <source>
        <dbReference type="EMBL" id="MEV0708808.1"/>
    </source>
</evidence>